<dbReference type="KEGG" id="moy:CVS54_01301"/>
<name>A0A3Q9J776_9MICO</name>
<sequence length="131" mass="14654">MPLPVTASSFRELRTEIEKTVNAAAGKTFAFTRSYAEVFDVELLKPTLLLARQSVERASYAPNAFLDHTFALHLVAPVNASEDQLDDWLDTLLDVLEDSGLRTWDRIERDDFGGRGIAFTITIHANTTRKA</sequence>
<proteinExistence type="predicted"/>
<organism evidence="1 2">
    <name type="scientific">Microbacterium oxydans</name>
    <dbReference type="NCBI Taxonomy" id="82380"/>
    <lineage>
        <taxon>Bacteria</taxon>
        <taxon>Bacillati</taxon>
        <taxon>Actinomycetota</taxon>
        <taxon>Actinomycetes</taxon>
        <taxon>Micrococcales</taxon>
        <taxon>Microbacteriaceae</taxon>
        <taxon>Microbacterium</taxon>
    </lineage>
</organism>
<dbReference type="EMBL" id="CP031422">
    <property type="protein sequence ID" value="AZS39983.1"/>
    <property type="molecule type" value="Genomic_DNA"/>
</dbReference>
<reference evidence="1 2" key="1">
    <citation type="submission" date="2018-08" db="EMBL/GenBank/DDBJ databases">
        <title>Microbacterium oxydans strain HG3.</title>
        <authorList>
            <person name="ORTET P."/>
        </authorList>
    </citation>
    <scope>NUCLEOTIDE SEQUENCE [LARGE SCALE GENOMIC DNA]</scope>
    <source>
        <strain evidence="1 2">HG3</strain>
    </source>
</reference>
<dbReference type="AlphaFoldDB" id="A0A3Q9J776"/>
<accession>A0A3Q9J776</accession>
<dbReference type="RefSeq" id="WP_046748990.1">
    <property type="nucleotide sequence ID" value="NZ_CP031422.1"/>
</dbReference>
<evidence type="ECO:0000313" key="2">
    <source>
        <dbReference type="Proteomes" id="UP000274841"/>
    </source>
</evidence>
<gene>
    <name evidence="1" type="ORF">CVS54_01301</name>
</gene>
<dbReference type="Proteomes" id="UP000274841">
    <property type="component" value="Chromosome"/>
</dbReference>
<protein>
    <submittedName>
        <fullName evidence="1">Uncharacterized protein</fullName>
    </submittedName>
</protein>
<evidence type="ECO:0000313" key="1">
    <source>
        <dbReference type="EMBL" id="AZS39983.1"/>
    </source>
</evidence>